<proteinExistence type="predicted"/>
<keyword evidence="3" id="KW-1185">Reference proteome</keyword>
<accession>A0AA38KTP9</accession>
<dbReference type="InterPro" id="IPR007250">
    <property type="entry name" value="HSP9_HSP12"/>
</dbReference>
<gene>
    <name evidence="2" type="ORF">GGU10DRAFT_348743</name>
</gene>
<reference evidence="2" key="1">
    <citation type="submission" date="2022-08" db="EMBL/GenBank/DDBJ databases">
        <authorList>
            <consortium name="DOE Joint Genome Institute"/>
            <person name="Min B."/>
            <person name="Riley R."/>
            <person name="Sierra-Patev S."/>
            <person name="Naranjo-Ortiz M."/>
            <person name="Looney B."/>
            <person name="Konkel Z."/>
            <person name="Slot J.C."/>
            <person name="Sakamoto Y."/>
            <person name="Steenwyk J.L."/>
            <person name="Rokas A."/>
            <person name="Carro J."/>
            <person name="Camarero S."/>
            <person name="Ferreira P."/>
            <person name="Molpeceres G."/>
            <person name="Ruiz-Duenas F.J."/>
            <person name="Serrano A."/>
            <person name="Henrissat B."/>
            <person name="Drula E."/>
            <person name="Hughes K.W."/>
            <person name="Mata J.L."/>
            <person name="Ishikawa N.K."/>
            <person name="Vargas-Isla R."/>
            <person name="Ushijima S."/>
            <person name="Smith C.A."/>
            <person name="Ahrendt S."/>
            <person name="Andreopoulos W."/>
            <person name="He G."/>
            <person name="Labutti K."/>
            <person name="Lipzen A."/>
            <person name="Ng V."/>
            <person name="Sandor L."/>
            <person name="Barry K."/>
            <person name="Martinez A.T."/>
            <person name="Xiao Y."/>
            <person name="Gibbons J.G."/>
            <person name="Terashima K."/>
            <person name="Hibbett D.S."/>
            <person name="Grigoriev I.V."/>
        </authorList>
    </citation>
    <scope>NUCLEOTIDE SEQUENCE</scope>
    <source>
        <strain evidence="2">TFB10291</strain>
    </source>
</reference>
<protein>
    <submittedName>
        <fullName evidence="2">Heat shock protein 9/12-domain-containing protein</fullName>
    </submittedName>
</protein>
<dbReference type="Proteomes" id="UP001163798">
    <property type="component" value="Unassembled WGS sequence"/>
</dbReference>
<dbReference type="AlphaFoldDB" id="A0AA38KTP9"/>
<feature type="compositionally biased region" description="Basic and acidic residues" evidence="1">
    <location>
        <begin position="1"/>
        <end position="21"/>
    </location>
</feature>
<dbReference type="Pfam" id="PF04119">
    <property type="entry name" value="HSP9_HSP12"/>
    <property type="match status" value="1"/>
</dbReference>
<feature type="compositionally biased region" description="Low complexity" evidence="1">
    <location>
        <begin position="58"/>
        <end position="73"/>
    </location>
</feature>
<evidence type="ECO:0000256" key="1">
    <source>
        <dbReference type="SAM" id="MobiDB-lite"/>
    </source>
</evidence>
<feature type="compositionally biased region" description="Low complexity" evidence="1">
    <location>
        <begin position="31"/>
        <end position="42"/>
    </location>
</feature>
<organism evidence="2 3">
    <name type="scientific">Lentinula aff. detonsa</name>
    <dbReference type="NCBI Taxonomy" id="2804958"/>
    <lineage>
        <taxon>Eukaryota</taxon>
        <taxon>Fungi</taxon>
        <taxon>Dikarya</taxon>
        <taxon>Basidiomycota</taxon>
        <taxon>Agaricomycotina</taxon>
        <taxon>Agaricomycetes</taxon>
        <taxon>Agaricomycetidae</taxon>
        <taxon>Agaricales</taxon>
        <taxon>Marasmiineae</taxon>
        <taxon>Omphalotaceae</taxon>
        <taxon>Lentinula</taxon>
    </lineage>
</organism>
<evidence type="ECO:0000313" key="3">
    <source>
        <dbReference type="Proteomes" id="UP001163798"/>
    </source>
</evidence>
<dbReference type="PIRSF" id="PIRSF002590">
    <property type="entry name" value="HSP9/HSP12_fun"/>
    <property type="match status" value="1"/>
</dbReference>
<dbReference type="Gene3D" id="6.10.280.100">
    <property type="match status" value="1"/>
</dbReference>
<comment type="caution">
    <text evidence="2">The sequence shown here is derived from an EMBL/GenBank/DDBJ whole genome shotgun (WGS) entry which is preliminary data.</text>
</comment>
<sequence>MSDTGRQDFTDKIKSDLKPESQKSTTESWTDSAKSAADSLASTGEPNSQKSYTQQIFDSSSSNSNENTDSLLTKAQDALGLGNNNNTSR</sequence>
<keyword evidence="2" id="KW-0346">Stress response</keyword>
<dbReference type="EMBL" id="MU793292">
    <property type="protein sequence ID" value="KAJ3787401.1"/>
    <property type="molecule type" value="Genomic_DNA"/>
</dbReference>
<evidence type="ECO:0000313" key="2">
    <source>
        <dbReference type="EMBL" id="KAJ3787401.1"/>
    </source>
</evidence>
<feature type="compositionally biased region" description="Polar residues" evidence="1">
    <location>
        <begin position="44"/>
        <end position="57"/>
    </location>
</feature>
<name>A0AA38KTP9_9AGAR</name>
<feature type="region of interest" description="Disordered" evidence="1">
    <location>
        <begin position="1"/>
        <end position="89"/>
    </location>
</feature>